<dbReference type="InterPro" id="IPR032675">
    <property type="entry name" value="LRR_dom_sf"/>
</dbReference>
<dbReference type="PANTHER" id="PTHR24111:SF0">
    <property type="entry name" value="LEUCINE-RICH REPEAT-CONTAINING PROTEIN"/>
    <property type="match status" value="1"/>
</dbReference>
<dbReference type="Pfam" id="PF13516">
    <property type="entry name" value="LRR_6"/>
    <property type="match status" value="7"/>
</dbReference>
<evidence type="ECO:0000313" key="3">
    <source>
        <dbReference type="Proteomes" id="UP000663874"/>
    </source>
</evidence>
<comment type="caution">
    <text evidence="2">The sequence shown here is derived from an EMBL/GenBank/DDBJ whole genome shotgun (WGS) entry which is preliminary data.</text>
</comment>
<gene>
    <name evidence="2" type="ORF">FNK824_LOCUS8078</name>
</gene>
<evidence type="ECO:0008006" key="4">
    <source>
        <dbReference type="Google" id="ProtNLM"/>
    </source>
</evidence>
<name>A0A818TKM3_9BILA</name>
<reference evidence="2" key="1">
    <citation type="submission" date="2021-02" db="EMBL/GenBank/DDBJ databases">
        <authorList>
            <person name="Nowell W R."/>
        </authorList>
    </citation>
    <scope>NUCLEOTIDE SEQUENCE</scope>
</reference>
<evidence type="ECO:0000313" key="2">
    <source>
        <dbReference type="EMBL" id="CAF3684500.1"/>
    </source>
</evidence>
<sequence>FDRNCNETMLKDVNKEYEQASIKTKQRPNQGIIETLTSLRERSLRYIDEYAYQNFDRILPLNGNQPTLAKFRIQDNDIPHIFEALKTATIITHLDLRYNRITDEGAGFIADYLTNDQYVLVLNLQGNDIHRKGAQNLSNALKVNTTLISLSLADNSIGKGGGMAFAETLQINITLEHLNLANCDLEMDSLIALLTILRYNPSLKSIDLSRPIPQYQHSNWMDDIAIHIAHMLEKNNVLQELHVQKFEIRDPGFMWICEKMQHNQTLLFLDLSCNRITRDSAVYLASMLEKCGLLRLNLAFNRLENEGAGHLATALLQSNSKLRSLDIRSNNIKGDGLCSIADAVKFNSALTELFIWGNVFEERACLAIENLLTIHRFEPEHVDVTPYRVDARTYLAESPNTLDKYAYWKQVEPFLRIQPAVDRISLTERT</sequence>
<dbReference type="PANTHER" id="PTHR24111">
    <property type="entry name" value="LEUCINE-RICH REPEAT-CONTAINING PROTEIN 34"/>
    <property type="match status" value="1"/>
</dbReference>
<dbReference type="SMART" id="SM00368">
    <property type="entry name" value="LRR_RI"/>
    <property type="match status" value="9"/>
</dbReference>
<dbReference type="InterPro" id="IPR052201">
    <property type="entry name" value="LRR-containing_regulator"/>
</dbReference>
<proteinExistence type="predicted"/>
<keyword evidence="1" id="KW-0677">Repeat</keyword>
<dbReference type="Gene3D" id="3.80.10.10">
    <property type="entry name" value="Ribonuclease Inhibitor"/>
    <property type="match status" value="3"/>
</dbReference>
<dbReference type="Proteomes" id="UP000663874">
    <property type="component" value="Unassembled WGS sequence"/>
</dbReference>
<protein>
    <recommendedName>
        <fullName evidence="4">Leucine rich repeat only protein 3</fullName>
    </recommendedName>
</protein>
<dbReference type="EMBL" id="CAJOBE010000782">
    <property type="protein sequence ID" value="CAF3684500.1"/>
    <property type="molecule type" value="Genomic_DNA"/>
</dbReference>
<organism evidence="2 3">
    <name type="scientific">Rotaria sordida</name>
    <dbReference type="NCBI Taxonomy" id="392033"/>
    <lineage>
        <taxon>Eukaryota</taxon>
        <taxon>Metazoa</taxon>
        <taxon>Spiralia</taxon>
        <taxon>Gnathifera</taxon>
        <taxon>Rotifera</taxon>
        <taxon>Eurotatoria</taxon>
        <taxon>Bdelloidea</taxon>
        <taxon>Philodinida</taxon>
        <taxon>Philodinidae</taxon>
        <taxon>Rotaria</taxon>
    </lineage>
</organism>
<dbReference type="InterPro" id="IPR001611">
    <property type="entry name" value="Leu-rich_rpt"/>
</dbReference>
<accession>A0A818TKM3</accession>
<dbReference type="AlphaFoldDB" id="A0A818TKM3"/>
<feature type="non-terminal residue" evidence="2">
    <location>
        <position position="1"/>
    </location>
</feature>
<dbReference type="SUPFAM" id="SSF52047">
    <property type="entry name" value="RNI-like"/>
    <property type="match status" value="1"/>
</dbReference>
<evidence type="ECO:0000256" key="1">
    <source>
        <dbReference type="ARBA" id="ARBA00022737"/>
    </source>
</evidence>